<keyword evidence="4" id="KW-0874">Quinone</keyword>
<dbReference type="InterPro" id="IPR038354">
    <property type="entry name" value="VKOR_sf"/>
</dbReference>
<evidence type="ECO:0000256" key="8">
    <source>
        <dbReference type="ARBA" id="ARBA00023157"/>
    </source>
</evidence>
<evidence type="ECO:0000256" key="4">
    <source>
        <dbReference type="ARBA" id="ARBA00022719"/>
    </source>
</evidence>
<proteinExistence type="inferred from homology"/>
<organism evidence="12 13">
    <name type="scientific">Naumannella cuiyingiana</name>
    <dbReference type="NCBI Taxonomy" id="1347891"/>
    <lineage>
        <taxon>Bacteria</taxon>
        <taxon>Bacillati</taxon>
        <taxon>Actinomycetota</taxon>
        <taxon>Actinomycetes</taxon>
        <taxon>Propionibacteriales</taxon>
        <taxon>Propionibacteriaceae</taxon>
        <taxon>Naumannella</taxon>
    </lineage>
</organism>
<dbReference type="GO" id="GO:0048038">
    <property type="term" value="F:quinone binding"/>
    <property type="evidence" value="ECO:0007669"/>
    <property type="project" value="UniProtKB-KW"/>
</dbReference>
<dbReference type="GO" id="GO:0016491">
    <property type="term" value="F:oxidoreductase activity"/>
    <property type="evidence" value="ECO:0007669"/>
    <property type="project" value="UniProtKB-KW"/>
</dbReference>
<comment type="subcellular location">
    <subcellularLocation>
        <location evidence="1">Membrane</location>
        <topology evidence="1">Multi-pass membrane protein</topology>
    </subcellularLocation>
</comment>
<evidence type="ECO:0000256" key="2">
    <source>
        <dbReference type="ARBA" id="ARBA00006214"/>
    </source>
</evidence>
<dbReference type="EMBL" id="JACBZS010000001">
    <property type="protein sequence ID" value="NYI70176.1"/>
    <property type="molecule type" value="Genomic_DNA"/>
</dbReference>
<keyword evidence="13" id="KW-1185">Reference proteome</keyword>
<gene>
    <name evidence="12" type="ORF">GGQ54_000736</name>
</gene>
<evidence type="ECO:0000256" key="7">
    <source>
        <dbReference type="ARBA" id="ARBA00023136"/>
    </source>
</evidence>
<feature type="transmembrane region" description="Helical" evidence="10">
    <location>
        <begin position="111"/>
        <end position="132"/>
    </location>
</feature>
<dbReference type="SMART" id="SM00756">
    <property type="entry name" value="VKc"/>
    <property type="match status" value="1"/>
</dbReference>
<keyword evidence="7 10" id="KW-0472">Membrane</keyword>
<dbReference type="CDD" id="cd12922">
    <property type="entry name" value="VKOR_5"/>
    <property type="match status" value="1"/>
</dbReference>
<accession>A0A7Z0IK57</accession>
<feature type="transmembrane region" description="Helical" evidence="10">
    <location>
        <begin position="24"/>
        <end position="43"/>
    </location>
</feature>
<dbReference type="Gene3D" id="1.20.1440.130">
    <property type="entry name" value="VKOR domain"/>
    <property type="match status" value="1"/>
</dbReference>
<dbReference type="InterPro" id="IPR012932">
    <property type="entry name" value="VKOR"/>
</dbReference>
<evidence type="ECO:0000256" key="10">
    <source>
        <dbReference type="SAM" id="Phobius"/>
    </source>
</evidence>
<evidence type="ECO:0000256" key="1">
    <source>
        <dbReference type="ARBA" id="ARBA00004141"/>
    </source>
</evidence>
<evidence type="ECO:0000256" key="9">
    <source>
        <dbReference type="ARBA" id="ARBA00023284"/>
    </source>
</evidence>
<dbReference type="GO" id="GO:0016020">
    <property type="term" value="C:membrane"/>
    <property type="evidence" value="ECO:0007669"/>
    <property type="project" value="UniProtKB-SubCell"/>
</dbReference>
<dbReference type="AlphaFoldDB" id="A0A7Z0IK57"/>
<feature type="transmembrane region" description="Helical" evidence="10">
    <location>
        <begin position="144"/>
        <end position="165"/>
    </location>
</feature>
<reference evidence="12 13" key="1">
    <citation type="submission" date="2020-07" db="EMBL/GenBank/DDBJ databases">
        <title>Sequencing the genomes of 1000 actinobacteria strains.</title>
        <authorList>
            <person name="Klenk H.-P."/>
        </authorList>
    </citation>
    <scope>NUCLEOTIDE SEQUENCE [LARGE SCALE GENOMIC DNA]</scope>
    <source>
        <strain evidence="12 13">DSM 103164</strain>
    </source>
</reference>
<evidence type="ECO:0000259" key="11">
    <source>
        <dbReference type="SMART" id="SM00756"/>
    </source>
</evidence>
<feature type="transmembrane region" description="Helical" evidence="10">
    <location>
        <begin position="185"/>
        <end position="208"/>
    </location>
</feature>
<evidence type="ECO:0000313" key="12">
    <source>
        <dbReference type="EMBL" id="NYI70176.1"/>
    </source>
</evidence>
<dbReference type="Proteomes" id="UP000527616">
    <property type="component" value="Unassembled WGS sequence"/>
</dbReference>
<comment type="caution">
    <text evidence="12">The sequence shown here is derived from an EMBL/GenBank/DDBJ whole genome shotgun (WGS) entry which is preliminary data.</text>
</comment>
<keyword evidence="3 10" id="KW-0812">Transmembrane</keyword>
<evidence type="ECO:0000256" key="6">
    <source>
        <dbReference type="ARBA" id="ARBA00023002"/>
    </source>
</evidence>
<keyword evidence="8" id="KW-1015">Disulfide bond</keyword>
<dbReference type="RefSeq" id="WP_179444159.1">
    <property type="nucleotide sequence ID" value="NZ_JACBZS010000001.1"/>
</dbReference>
<dbReference type="Pfam" id="PF07884">
    <property type="entry name" value="VKOR"/>
    <property type="match status" value="1"/>
</dbReference>
<dbReference type="InterPro" id="IPR041714">
    <property type="entry name" value="VKOR_Actinobacteria"/>
</dbReference>
<evidence type="ECO:0000256" key="3">
    <source>
        <dbReference type="ARBA" id="ARBA00022692"/>
    </source>
</evidence>
<sequence length="209" mass="22763">MTMTDELLDDEVVDTDPEPLSRRALGLILVICSAVGLFCAMALSIEKITLLQNPDQALVCDINAQIQCAEVMRSWQSNAFGFPNPFLGLVCFGITIAVGMGLLAGARFAEWFWGGLQAGVIFGAVFVHWLMINTMFDIGAICPYCMAVWAITMPMFFAVTARNLHAWRGSIPAGLRGVTDFVSRMALPLTVVWWIAAAALVVSVILFVL</sequence>
<comment type="similarity">
    <text evidence="2">Belongs to the VKOR family.</text>
</comment>
<evidence type="ECO:0000256" key="5">
    <source>
        <dbReference type="ARBA" id="ARBA00022989"/>
    </source>
</evidence>
<keyword evidence="9" id="KW-0676">Redox-active center</keyword>
<name>A0A7Z0IK57_9ACTN</name>
<feature type="domain" description="Vitamin K epoxide reductase" evidence="11">
    <location>
        <begin position="22"/>
        <end position="163"/>
    </location>
</feature>
<keyword evidence="5 10" id="KW-1133">Transmembrane helix</keyword>
<feature type="transmembrane region" description="Helical" evidence="10">
    <location>
        <begin position="86"/>
        <end position="105"/>
    </location>
</feature>
<keyword evidence="6" id="KW-0560">Oxidoreductase</keyword>
<evidence type="ECO:0000313" key="13">
    <source>
        <dbReference type="Proteomes" id="UP000527616"/>
    </source>
</evidence>
<protein>
    <submittedName>
        <fullName evidence="12">Putative membrane protein</fullName>
    </submittedName>
</protein>